<dbReference type="RefSeq" id="WP_007690482.1">
    <property type="nucleotide sequence ID" value="NZ_AJRK01000015.1"/>
</dbReference>
<keyword evidence="2" id="KW-0813">Transport</keyword>
<evidence type="ECO:0000259" key="5">
    <source>
        <dbReference type="Pfam" id="PF01497"/>
    </source>
</evidence>
<dbReference type="eggNOG" id="arCOG06180">
    <property type="taxonomic scope" value="Archaea"/>
</dbReference>
<dbReference type="EMBL" id="AOMB01000006">
    <property type="protein sequence ID" value="EMA41237.1"/>
    <property type="molecule type" value="Genomic_DNA"/>
</dbReference>
<evidence type="ECO:0000256" key="2">
    <source>
        <dbReference type="ARBA" id="ARBA00022448"/>
    </source>
</evidence>
<dbReference type="InterPro" id="IPR006311">
    <property type="entry name" value="TAT_signal"/>
</dbReference>
<comment type="caution">
    <text evidence="6">The sequence shown here is derived from an EMBL/GenBank/DDBJ whole genome shotgun (WGS) entry which is preliminary data.</text>
</comment>
<feature type="domain" description="Fe/B12 periplasmic-binding" evidence="5">
    <location>
        <begin position="209"/>
        <end position="368"/>
    </location>
</feature>
<proteinExistence type="predicted"/>
<accession>M0M5Z2</accession>
<evidence type="ECO:0000313" key="7">
    <source>
        <dbReference type="Proteomes" id="UP000011566"/>
    </source>
</evidence>
<dbReference type="AlphaFoldDB" id="M0M5Z2"/>
<dbReference type="PROSITE" id="PS51257">
    <property type="entry name" value="PROKAR_LIPOPROTEIN"/>
    <property type="match status" value="1"/>
</dbReference>
<gene>
    <name evidence="6" type="ORF">C447_02292</name>
</gene>
<evidence type="ECO:0000256" key="4">
    <source>
        <dbReference type="SAM" id="MobiDB-lite"/>
    </source>
</evidence>
<evidence type="ECO:0000256" key="3">
    <source>
        <dbReference type="ARBA" id="ARBA00022729"/>
    </source>
</evidence>
<reference evidence="6 7" key="1">
    <citation type="journal article" date="2014" name="PLoS Genet.">
        <title>Phylogenetically driven sequencing of extremely halophilic archaea reveals strategies for static and dynamic osmo-response.</title>
        <authorList>
            <person name="Becker E.A."/>
            <person name="Seitzer P.M."/>
            <person name="Tritt A."/>
            <person name="Larsen D."/>
            <person name="Krusor M."/>
            <person name="Yao A.I."/>
            <person name="Wu D."/>
            <person name="Madern D."/>
            <person name="Eisen J.A."/>
            <person name="Darling A.E."/>
            <person name="Facciotti M.T."/>
        </authorList>
    </citation>
    <scope>NUCLEOTIDE SEQUENCE [LARGE SCALE GENOMIC DNA]</scope>
    <source>
        <strain evidence="6 7">100A6</strain>
    </source>
</reference>
<evidence type="ECO:0000313" key="6">
    <source>
        <dbReference type="EMBL" id="EMA41237.1"/>
    </source>
</evidence>
<dbReference type="Proteomes" id="UP000011566">
    <property type="component" value="Unassembled WGS sequence"/>
</dbReference>
<keyword evidence="3" id="KW-0732">Signal</keyword>
<comment type="subcellular location">
    <subcellularLocation>
        <location evidence="1">Cell envelope</location>
    </subcellularLocation>
</comment>
<dbReference type="InterPro" id="IPR051313">
    <property type="entry name" value="Bact_iron-sidero_bind"/>
</dbReference>
<feature type="compositionally biased region" description="Low complexity" evidence="4">
    <location>
        <begin position="36"/>
        <end position="72"/>
    </location>
</feature>
<evidence type="ECO:0000256" key="1">
    <source>
        <dbReference type="ARBA" id="ARBA00004196"/>
    </source>
</evidence>
<sequence>MARDAADGSTRRRFLKTGVGVGLAGLFAGCSSGNDAGSNDTSGAGDGADATSATAGGSTAGKSTDGATSQGGATKGGGTTTGGSYSVSMAPVGSVTFDSVPRKWVPFTGDYADMGVALGRSDGLSAIGVAARYGSFYYDDLPGVSVDTSSLTELYQGDSVGKEVFYEIDADVHVVDPNFMVNRLGWSQGDVTEITNQVAPFFGNTTFTRVYDWHDYRYYTMEELLGKLGAVFDQRARAEAFTQLLDEVHSTVKGTLPNETPSVALLYPADVPPESFYPYLVGEGTTSKQWRTLEVEDALAANDVADAQAGGSAIDFETLLEIDPDVLAVRLQGEITDQYFRKNVVRPLENHEVASQLSAVQNDRVVYAGLTYQGPIIYLFQLERAAQGVYPDAFGGSQLFDRQRVADIVNGDG</sequence>
<dbReference type="PROSITE" id="PS51318">
    <property type="entry name" value="TAT"/>
    <property type="match status" value="1"/>
</dbReference>
<name>M0M5Z2_9EURY</name>
<dbReference type="Gene3D" id="3.40.50.1980">
    <property type="entry name" value="Nitrogenase molybdenum iron protein domain"/>
    <property type="match status" value="2"/>
</dbReference>
<dbReference type="PANTHER" id="PTHR30532:SF1">
    <property type="entry name" value="IRON(3+)-HYDROXAMATE-BINDING PROTEIN FHUD"/>
    <property type="match status" value="1"/>
</dbReference>
<feature type="region of interest" description="Disordered" evidence="4">
    <location>
        <begin position="36"/>
        <end position="82"/>
    </location>
</feature>
<dbReference type="Pfam" id="PF01497">
    <property type="entry name" value="Peripla_BP_2"/>
    <property type="match status" value="1"/>
</dbReference>
<dbReference type="InterPro" id="IPR002491">
    <property type="entry name" value="ABC_transptr_periplasmic_BD"/>
</dbReference>
<keyword evidence="7" id="KW-1185">Reference proteome</keyword>
<dbReference type="PATRIC" id="fig|1132509.6.peg.540"/>
<organism evidence="6 7">
    <name type="scientific">Halococcus hamelinensis 100A6</name>
    <dbReference type="NCBI Taxonomy" id="1132509"/>
    <lineage>
        <taxon>Archaea</taxon>
        <taxon>Methanobacteriati</taxon>
        <taxon>Methanobacteriota</taxon>
        <taxon>Stenosarchaea group</taxon>
        <taxon>Halobacteria</taxon>
        <taxon>Halobacteriales</taxon>
        <taxon>Halococcaceae</taxon>
        <taxon>Halococcus</taxon>
    </lineage>
</organism>
<dbReference type="SUPFAM" id="SSF53807">
    <property type="entry name" value="Helical backbone' metal receptor"/>
    <property type="match status" value="1"/>
</dbReference>
<dbReference type="PANTHER" id="PTHR30532">
    <property type="entry name" value="IRON III DICITRATE-BINDING PERIPLASMIC PROTEIN"/>
    <property type="match status" value="1"/>
</dbReference>
<protein>
    <submittedName>
        <fullName evidence="6">Fe3+-hydroxamate ABC transporter substrate-binding protein</fullName>
    </submittedName>
</protein>
<dbReference type="OrthoDB" id="304381at2157"/>